<gene>
    <name evidence="7" type="ORF">KSB_90470</name>
</gene>
<evidence type="ECO:0000256" key="3">
    <source>
        <dbReference type="ARBA" id="ARBA00022578"/>
    </source>
</evidence>
<evidence type="ECO:0000256" key="5">
    <source>
        <dbReference type="ARBA" id="ARBA00023172"/>
    </source>
</evidence>
<keyword evidence="8" id="KW-1185">Reference proteome</keyword>
<proteinExistence type="inferred from homology"/>
<keyword evidence="5" id="KW-0233">DNA recombination</keyword>
<evidence type="ECO:0000256" key="2">
    <source>
        <dbReference type="ARBA" id="ARBA00010961"/>
    </source>
</evidence>
<comment type="similarity">
    <text evidence="2">Belongs to the transposase mutator family.</text>
</comment>
<feature type="region of interest" description="Disordered" evidence="6">
    <location>
        <begin position="1"/>
        <end position="23"/>
    </location>
</feature>
<comment type="caution">
    <text evidence="7">The sequence shown here is derived from an EMBL/GenBank/DDBJ whole genome shotgun (WGS) entry which is preliminary data.</text>
</comment>
<evidence type="ECO:0000256" key="1">
    <source>
        <dbReference type="ARBA" id="ARBA00002190"/>
    </source>
</evidence>
<protein>
    <recommendedName>
        <fullName evidence="9">Mutator family transposase</fullName>
    </recommendedName>
</protein>
<comment type="function">
    <text evidence="1">Required for the transposition of the insertion element.</text>
</comment>
<dbReference type="InterPro" id="IPR001207">
    <property type="entry name" value="Transposase_mutator"/>
</dbReference>
<accession>A0ABQ3V721</accession>
<organism evidence="7 8">
    <name type="scientific">Ktedonobacter robiniae</name>
    <dbReference type="NCBI Taxonomy" id="2778365"/>
    <lineage>
        <taxon>Bacteria</taxon>
        <taxon>Bacillati</taxon>
        <taxon>Chloroflexota</taxon>
        <taxon>Ktedonobacteria</taxon>
        <taxon>Ktedonobacterales</taxon>
        <taxon>Ktedonobacteraceae</taxon>
        <taxon>Ktedonobacter</taxon>
    </lineage>
</organism>
<reference evidence="7 8" key="1">
    <citation type="journal article" date="2021" name="Int. J. Syst. Evol. Microbiol.">
        <title>Reticulibacter mediterranei gen. nov., sp. nov., within the new family Reticulibacteraceae fam. nov., and Ktedonospora formicarum gen. nov., sp. nov., Ktedonobacter robiniae sp. nov., Dictyobacter formicarum sp. nov. and Dictyobacter arantiisoli sp. nov., belonging to the class Ktedonobacteria.</title>
        <authorList>
            <person name="Yabe S."/>
            <person name="Zheng Y."/>
            <person name="Wang C.M."/>
            <person name="Sakai Y."/>
            <person name="Abe K."/>
            <person name="Yokota A."/>
            <person name="Donadio S."/>
            <person name="Cavaletti L."/>
            <person name="Monciardini P."/>
        </authorList>
    </citation>
    <scope>NUCLEOTIDE SEQUENCE [LARGE SCALE GENOMIC DNA]</scope>
    <source>
        <strain evidence="7 8">SOSP1-30</strain>
    </source>
</reference>
<evidence type="ECO:0000256" key="6">
    <source>
        <dbReference type="SAM" id="MobiDB-lite"/>
    </source>
</evidence>
<sequence length="103" mass="11688">MPVPKKHMTSTSEAAKVESSGHKIPEEQEFRHYIRNLAVSAMRVLIEEVMRGELEQCLGAAWGECTPERKGYRNGSYTRDLVTKTGRIEDLSVPRDRAGQFHT</sequence>
<dbReference type="EMBL" id="BNJG01000005">
    <property type="protein sequence ID" value="GHO60572.1"/>
    <property type="molecule type" value="Genomic_DNA"/>
</dbReference>
<evidence type="ECO:0008006" key="9">
    <source>
        <dbReference type="Google" id="ProtNLM"/>
    </source>
</evidence>
<evidence type="ECO:0000256" key="4">
    <source>
        <dbReference type="ARBA" id="ARBA00023125"/>
    </source>
</evidence>
<keyword evidence="4" id="KW-0238">DNA-binding</keyword>
<dbReference type="Proteomes" id="UP000654345">
    <property type="component" value="Unassembled WGS sequence"/>
</dbReference>
<dbReference type="Pfam" id="PF00872">
    <property type="entry name" value="Transposase_mut"/>
    <property type="match status" value="1"/>
</dbReference>
<evidence type="ECO:0000313" key="8">
    <source>
        <dbReference type="Proteomes" id="UP000654345"/>
    </source>
</evidence>
<evidence type="ECO:0000313" key="7">
    <source>
        <dbReference type="EMBL" id="GHO60572.1"/>
    </source>
</evidence>
<keyword evidence="3" id="KW-0815">Transposition</keyword>
<name>A0ABQ3V721_9CHLR</name>